<dbReference type="PATRIC" id="fig|43678.3.peg.2128"/>
<accession>A0A163RIV9</accession>
<dbReference type="Proteomes" id="UP000076447">
    <property type="component" value="Unassembled WGS sequence"/>
</dbReference>
<sequence>MVSFDDDASGDLSMDVLRLAEGWEVVRVLLTDVSVRVSKDELSSIVQAVAARRFATDRGRLSICSPDGTERWFW</sequence>
<proteinExistence type="predicted"/>
<dbReference type="AlphaFoldDB" id="A0A163RIV9"/>
<comment type="caution">
    <text evidence="1">The sequence shown here is derived from an EMBL/GenBank/DDBJ whole genome shotgun (WGS) entry which is preliminary data.</text>
</comment>
<evidence type="ECO:0000313" key="2">
    <source>
        <dbReference type="Proteomes" id="UP000076447"/>
    </source>
</evidence>
<name>A0A163RIV9_9CELL</name>
<gene>
    <name evidence="1" type="ORF">OJAG_20410</name>
</gene>
<dbReference type="EMBL" id="LRIE01000072">
    <property type="protein sequence ID" value="KZM35253.1"/>
    <property type="molecule type" value="Genomic_DNA"/>
</dbReference>
<evidence type="ECO:0000313" key="1">
    <source>
        <dbReference type="EMBL" id="KZM35253.1"/>
    </source>
</evidence>
<reference evidence="1 2" key="1">
    <citation type="submission" date="2016-01" db="EMBL/GenBank/DDBJ databases">
        <title>Genome sequence of Oerskovia enterophila VJag, an agar and cellulose degrading bacterium.</title>
        <authorList>
            <person name="Poehlein A."/>
            <person name="Jag V."/>
            <person name="Bengelsdorf F."/>
            <person name="Duerre P."/>
            <person name="Daniel R."/>
        </authorList>
    </citation>
    <scope>NUCLEOTIDE SEQUENCE [LARGE SCALE GENOMIC DNA]</scope>
    <source>
        <strain evidence="1 2">VJag</strain>
    </source>
</reference>
<dbReference type="STRING" id="43678.OJAG_20410"/>
<protein>
    <submittedName>
        <fullName evidence="1">Uncharacterized protein</fullName>
    </submittedName>
</protein>
<organism evidence="1 2">
    <name type="scientific">Oerskovia enterophila</name>
    <dbReference type="NCBI Taxonomy" id="43678"/>
    <lineage>
        <taxon>Bacteria</taxon>
        <taxon>Bacillati</taxon>
        <taxon>Actinomycetota</taxon>
        <taxon>Actinomycetes</taxon>
        <taxon>Micrococcales</taxon>
        <taxon>Cellulomonadaceae</taxon>
        <taxon>Oerskovia</taxon>
    </lineage>
</organism>